<dbReference type="AlphaFoldDB" id="A0AAQ3TEG1"/>
<keyword evidence="7" id="KW-1185">Reference proteome</keyword>
<dbReference type="InterPro" id="IPR011989">
    <property type="entry name" value="ARM-like"/>
</dbReference>
<keyword evidence="2" id="KW-0539">Nucleus</keyword>
<evidence type="ECO:0008006" key="8">
    <source>
        <dbReference type="Google" id="ProtNLM"/>
    </source>
</evidence>
<proteinExistence type="predicted"/>
<evidence type="ECO:0000256" key="2">
    <source>
        <dbReference type="ARBA" id="ARBA00023242"/>
    </source>
</evidence>
<dbReference type="SUPFAM" id="SSF48371">
    <property type="entry name" value="ARM repeat"/>
    <property type="match status" value="1"/>
</dbReference>
<dbReference type="GO" id="GO:0072542">
    <property type="term" value="F:protein phosphatase activator activity"/>
    <property type="evidence" value="ECO:0007669"/>
    <property type="project" value="TreeGrafter"/>
</dbReference>
<dbReference type="InterPro" id="IPR055236">
    <property type="entry name" value="EVH1_PP4R3"/>
</dbReference>
<evidence type="ECO:0000313" key="6">
    <source>
        <dbReference type="EMBL" id="WVZ71254.1"/>
    </source>
</evidence>
<reference evidence="6 7" key="1">
    <citation type="submission" date="2024-02" db="EMBL/GenBank/DDBJ databases">
        <title>High-quality chromosome-scale genome assembly of Pensacola bahiagrass (Paspalum notatum Flugge var. saurae).</title>
        <authorList>
            <person name="Vega J.M."/>
            <person name="Podio M."/>
            <person name="Orjuela J."/>
            <person name="Siena L.A."/>
            <person name="Pessino S.C."/>
            <person name="Combes M.C."/>
            <person name="Mariac C."/>
            <person name="Albertini E."/>
            <person name="Pupilli F."/>
            <person name="Ortiz J.P.A."/>
            <person name="Leblanc O."/>
        </authorList>
    </citation>
    <scope>NUCLEOTIDE SEQUENCE [LARGE SCALE GENOMIC DNA]</scope>
    <source>
        <strain evidence="6">R1</strain>
        <tissue evidence="6">Leaf</tissue>
    </source>
</reference>
<feature type="domain" description="Serine/threonine-protein phosphatase 4 regulatory subunit 3-like central" evidence="4">
    <location>
        <begin position="183"/>
        <end position="732"/>
    </location>
</feature>
<dbReference type="Pfam" id="PF04802">
    <property type="entry name" value="PP4R3"/>
    <property type="match status" value="1"/>
</dbReference>
<protein>
    <recommendedName>
        <fullName evidence="8">Serine/threonine-protein phosphatase 4 regulatory subunit 3-like central domain-containing protein</fullName>
    </recommendedName>
</protein>
<feature type="compositionally biased region" description="Acidic residues" evidence="3">
    <location>
        <begin position="759"/>
        <end position="774"/>
    </location>
</feature>
<accession>A0AAQ3TEG1</accession>
<dbReference type="GO" id="GO:0005654">
    <property type="term" value="C:nucleoplasm"/>
    <property type="evidence" value="ECO:0007669"/>
    <property type="project" value="TreeGrafter"/>
</dbReference>
<feature type="compositionally biased region" description="Acidic residues" evidence="3">
    <location>
        <begin position="814"/>
        <end position="823"/>
    </location>
</feature>
<feature type="region of interest" description="Disordered" evidence="3">
    <location>
        <begin position="883"/>
        <end position="967"/>
    </location>
</feature>
<dbReference type="InterPro" id="IPR016024">
    <property type="entry name" value="ARM-type_fold"/>
</dbReference>
<evidence type="ECO:0000313" key="7">
    <source>
        <dbReference type="Proteomes" id="UP001341281"/>
    </source>
</evidence>
<feature type="compositionally biased region" description="Basic and acidic residues" evidence="3">
    <location>
        <begin position="854"/>
        <end position="864"/>
    </location>
</feature>
<dbReference type="Proteomes" id="UP001341281">
    <property type="component" value="Chromosome 04"/>
</dbReference>
<sequence length="967" mass="109612">MPRWTCEAKTTVHGSKELGLTVLDEEDNDTLLVHNITSDDIYRKQEETIISWRDQDAATDLALSFQEAAGCSYIWENICDIQRNLQFSNLGALEVGPRQASESLEASRIMHSNDDSFRSGNGEFRELPPVELSNLPFIVKVAPPPLPVFCSYENVVATLSINILAICILSDLRTETVLEGGITDQMRVAELITQDRDFFPKLVDIFRTCEDLENIDDLHMIFKLVKGIILLNSPSIFDKIFSDEFILDIIGALEYDPEVPRVQKHRTFLKDHVVFKEAIHIENVSVVSKIHQTYRIGYLKDVILPRILDDATLASLNTMIHTNNASVISLLKDDTLFIRQLFARMRSSDISLESKRELLQHPDHKQQLCELSGWLQQQQPLLSKLTPNNVSGICRFCSCMNFALLVRVYHLFSNCDCFDMNTNLLLFLDNYGIFIVGILSSMSLANHLFFFRDLSGEGVFEIISDVLQSQDRKIVSAGTDILILFLNQDPNLLRSYIVQQEGNSLLGLLVKGMVTDFGEEMHCQFLEILRILMDSFTMSGAHRDVIIEIFYERHLDCLVDVIASSCPVRNISRSASNSVGVGRNAEGHRIKPEILLNVCELLCFCVVHHPYRIKCNFLMNNAIEKILALTRRREKFLVVAAVRFMRTIISRNDEHLIRHVVKFNLFKPIIDAFVDNGDRYNMLHSGVLELLEYIRKENIKALVIYVTESFWDQLAKFEHFGSIQAFKLKYQQYLESTEPRLSASVPDVRKKTEQRGLEKEEEDYFNEDSDEEDSGSGRRAKHAQNQHNKAKVPNGSEADDIDGTSRPKSAGLVDYDDDDDEDFNPPPKEPARPSEDDVHLFNIPSVKRKPLNAVDRKHADGEGRKRQKIETIISCAKIATVSSTASKHTDLQNKHAPHSPTSNMPATEANGVFREHGTNSEEHQHSVENTENSRQAGGDCIKDVGSMSTEKAVNTTTTSESEPYSVR</sequence>
<feature type="compositionally biased region" description="Basic and acidic residues" evidence="3">
    <location>
        <begin position="829"/>
        <end position="839"/>
    </location>
</feature>
<dbReference type="PANTHER" id="PTHR23318:SF0">
    <property type="entry name" value="SERINE_THREONINE-PROTEIN PHOSPHATASE 4 REGULATORY SUBUNIT 3"/>
    <property type="match status" value="1"/>
</dbReference>
<dbReference type="InterPro" id="IPR051137">
    <property type="entry name" value="PP4R3-like"/>
</dbReference>
<feature type="compositionally biased region" description="Basic residues" evidence="3">
    <location>
        <begin position="778"/>
        <end position="790"/>
    </location>
</feature>
<dbReference type="InterPro" id="IPR011993">
    <property type="entry name" value="PH-like_dom_sf"/>
</dbReference>
<dbReference type="Pfam" id="PF22972">
    <property type="entry name" value="EVH1_PP4R3"/>
    <property type="match status" value="1"/>
</dbReference>
<gene>
    <name evidence="6" type="ORF">U9M48_019865</name>
</gene>
<comment type="subcellular location">
    <subcellularLocation>
        <location evidence="1">Nucleus</location>
    </subcellularLocation>
</comment>
<name>A0AAQ3TEG1_PASNO</name>
<dbReference type="GO" id="GO:0030289">
    <property type="term" value="C:protein phosphatase 4 complex"/>
    <property type="evidence" value="ECO:0007669"/>
    <property type="project" value="TreeGrafter"/>
</dbReference>
<feature type="compositionally biased region" description="Polar residues" evidence="3">
    <location>
        <begin position="946"/>
        <end position="967"/>
    </location>
</feature>
<organism evidence="6 7">
    <name type="scientific">Paspalum notatum var. saurae</name>
    <dbReference type="NCBI Taxonomy" id="547442"/>
    <lineage>
        <taxon>Eukaryota</taxon>
        <taxon>Viridiplantae</taxon>
        <taxon>Streptophyta</taxon>
        <taxon>Embryophyta</taxon>
        <taxon>Tracheophyta</taxon>
        <taxon>Spermatophyta</taxon>
        <taxon>Magnoliopsida</taxon>
        <taxon>Liliopsida</taxon>
        <taxon>Poales</taxon>
        <taxon>Poaceae</taxon>
        <taxon>PACMAD clade</taxon>
        <taxon>Panicoideae</taxon>
        <taxon>Andropogonodae</taxon>
        <taxon>Paspaleae</taxon>
        <taxon>Paspalinae</taxon>
        <taxon>Paspalum</taxon>
    </lineage>
</organism>
<feature type="region of interest" description="Disordered" evidence="3">
    <location>
        <begin position="741"/>
        <end position="867"/>
    </location>
</feature>
<evidence type="ECO:0000256" key="1">
    <source>
        <dbReference type="ARBA" id="ARBA00004123"/>
    </source>
</evidence>
<dbReference type="Gene3D" id="1.25.10.10">
    <property type="entry name" value="Leucine-rich Repeat Variant"/>
    <property type="match status" value="1"/>
</dbReference>
<evidence type="ECO:0000256" key="3">
    <source>
        <dbReference type="SAM" id="MobiDB-lite"/>
    </source>
</evidence>
<feature type="compositionally biased region" description="Basic and acidic residues" evidence="3">
    <location>
        <begin position="913"/>
        <end position="928"/>
    </location>
</feature>
<dbReference type="PANTHER" id="PTHR23318">
    <property type="entry name" value="ATP SYNTHASE GAMMA-RELATED"/>
    <property type="match status" value="1"/>
</dbReference>
<evidence type="ECO:0000259" key="5">
    <source>
        <dbReference type="Pfam" id="PF22972"/>
    </source>
</evidence>
<evidence type="ECO:0000259" key="4">
    <source>
        <dbReference type="Pfam" id="PF04802"/>
    </source>
</evidence>
<dbReference type="InterPro" id="IPR006887">
    <property type="entry name" value="P4R3-like_central_dom"/>
</dbReference>
<feature type="domain" description="PP4R3 EVH1-like" evidence="5">
    <location>
        <begin position="24"/>
        <end position="85"/>
    </location>
</feature>
<dbReference type="Gene3D" id="2.30.29.30">
    <property type="entry name" value="Pleckstrin-homology domain (PH domain)/Phosphotyrosine-binding domain (PTB)"/>
    <property type="match status" value="1"/>
</dbReference>
<feature type="compositionally biased region" description="Basic and acidic residues" evidence="3">
    <location>
        <begin position="747"/>
        <end position="758"/>
    </location>
</feature>
<dbReference type="EMBL" id="CP144748">
    <property type="protein sequence ID" value="WVZ71254.1"/>
    <property type="molecule type" value="Genomic_DNA"/>
</dbReference>